<keyword evidence="1" id="KW-1133">Transmembrane helix</keyword>
<evidence type="ECO:0000313" key="4">
    <source>
        <dbReference type="Proteomes" id="UP000269375"/>
    </source>
</evidence>
<sequence>MKNKANLIIFIASMICLLYILFLVYYSTSMDEIQAINIVAEMVTIPLILITIALFFYNSWKLVKLQSGLISLISLSLLLNIVCITIMFIAK</sequence>
<dbReference type="AlphaFoldDB" id="A0A3N0VX86"/>
<dbReference type="EMBL" id="SOQW01000002">
    <property type="protein sequence ID" value="TDX93419.1"/>
    <property type="molecule type" value="Genomic_DNA"/>
</dbReference>
<reference evidence="2 4" key="1">
    <citation type="submission" date="2018-11" db="EMBL/GenBank/DDBJ databases">
        <title>Proposal to divide the Flavobacteriaceae and reorganize its genera based on Amino Acid Identity values calculated from whole genome sequences.</title>
        <authorList>
            <person name="Nicholson A.C."/>
            <person name="Gulvik C.A."/>
            <person name="Whitney A.M."/>
            <person name="Humrighouse B.W."/>
            <person name="Bell M."/>
            <person name="Holmes B."/>
            <person name="Steigerwalt A."/>
            <person name="Villarma A."/>
            <person name="Sheth M."/>
            <person name="Batra D."/>
            <person name="Pryor J."/>
            <person name="Bernardet J.-F."/>
            <person name="Hugo C."/>
            <person name="Kampfer P."/>
            <person name="Newman J."/>
            <person name="Mcquiston J.R."/>
        </authorList>
    </citation>
    <scope>NUCLEOTIDE SEQUENCE [LARGE SCALE GENOMIC DNA]</scope>
    <source>
        <strain evidence="2 4">DSM 15235</strain>
    </source>
</reference>
<feature type="transmembrane region" description="Helical" evidence="1">
    <location>
        <begin position="38"/>
        <end position="57"/>
    </location>
</feature>
<dbReference type="Proteomes" id="UP000269375">
    <property type="component" value="Unassembled WGS sequence"/>
</dbReference>
<dbReference type="Proteomes" id="UP000295709">
    <property type="component" value="Unassembled WGS sequence"/>
</dbReference>
<evidence type="ECO:0000313" key="2">
    <source>
        <dbReference type="EMBL" id="ROH97436.1"/>
    </source>
</evidence>
<feature type="transmembrane region" description="Helical" evidence="1">
    <location>
        <begin position="69"/>
        <end position="90"/>
    </location>
</feature>
<dbReference type="OrthoDB" id="9928130at2"/>
<evidence type="ECO:0000313" key="5">
    <source>
        <dbReference type="Proteomes" id="UP000295709"/>
    </source>
</evidence>
<evidence type="ECO:0000256" key="1">
    <source>
        <dbReference type="SAM" id="Phobius"/>
    </source>
</evidence>
<comment type="caution">
    <text evidence="2">The sequence shown here is derived from an EMBL/GenBank/DDBJ whole genome shotgun (WGS) entry which is preliminary data.</text>
</comment>
<reference evidence="3 5" key="2">
    <citation type="submission" date="2019-03" db="EMBL/GenBank/DDBJ databases">
        <title>Genomic Encyclopedia of Archaeal and Bacterial Type Strains, Phase II (KMG-II): from individual species to whole genera.</title>
        <authorList>
            <person name="Goeker M."/>
        </authorList>
    </citation>
    <scope>NUCLEOTIDE SEQUENCE [LARGE SCALE GENOMIC DNA]</scope>
    <source>
        <strain evidence="3 5">DSM 15235</strain>
    </source>
</reference>
<gene>
    <name evidence="3" type="ORF">BCF50_2397</name>
    <name evidence="2" type="ORF">EGI05_08525</name>
</gene>
<dbReference type="RefSeq" id="WP_123262661.1">
    <property type="nucleotide sequence ID" value="NZ_RJTX01000002.1"/>
</dbReference>
<name>A0A3N0VX86_9FLAO</name>
<feature type="transmembrane region" description="Helical" evidence="1">
    <location>
        <begin position="7"/>
        <end position="26"/>
    </location>
</feature>
<protein>
    <submittedName>
        <fullName evidence="2">Uncharacterized protein</fullName>
    </submittedName>
</protein>
<keyword evidence="1" id="KW-0812">Transmembrane</keyword>
<keyword evidence="5" id="KW-1185">Reference proteome</keyword>
<dbReference type="EMBL" id="RJTX01000002">
    <property type="protein sequence ID" value="ROH97436.1"/>
    <property type="molecule type" value="Genomic_DNA"/>
</dbReference>
<keyword evidence="1" id="KW-0472">Membrane</keyword>
<organism evidence="2 4">
    <name type="scientific">Chryseobacterium daecheongense</name>
    <dbReference type="NCBI Taxonomy" id="192389"/>
    <lineage>
        <taxon>Bacteria</taxon>
        <taxon>Pseudomonadati</taxon>
        <taxon>Bacteroidota</taxon>
        <taxon>Flavobacteriia</taxon>
        <taxon>Flavobacteriales</taxon>
        <taxon>Weeksellaceae</taxon>
        <taxon>Chryseobacterium group</taxon>
        <taxon>Chryseobacterium</taxon>
    </lineage>
</organism>
<proteinExistence type="predicted"/>
<evidence type="ECO:0000313" key="3">
    <source>
        <dbReference type="EMBL" id="TDX93419.1"/>
    </source>
</evidence>
<accession>A0A3N0VX86</accession>